<proteinExistence type="predicted"/>
<keyword evidence="3" id="KW-1185">Reference proteome</keyword>
<name>A0A7W9EUL3_9SPHN</name>
<sequence>MSAPIALEALRGHQEPALGNLSRDVAPLEQRP</sequence>
<gene>
    <name evidence="2" type="ORF">FHS94_002230</name>
</gene>
<dbReference type="EMBL" id="JACIJK010000006">
    <property type="protein sequence ID" value="MBB5715384.1"/>
    <property type="molecule type" value="Genomic_DNA"/>
</dbReference>
<evidence type="ECO:0000256" key="1">
    <source>
        <dbReference type="SAM" id="MobiDB-lite"/>
    </source>
</evidence>
<feature type="region of interest" description="Disordered" evidence="1">
    <location>
        <begin position="1"/>
        <end position="32"/>
    </location>
</feature>
<reference evidence="2 3" key="1">
    <citation type="submission" date="2020-08" db="EMBL/GenBank/DDBJ databases">
        <title>Genomic Encyclopedia of Type Strains, Phase IV (KMG-IV): sequencing the most valuable type-strain genomes for metagenomic binning, comparative biology and taxonomic classification.</title>
        <authorList>
            <person name="Goeker M."/>
        </authorList>
    </citation>
    <scope>NUCLEOTIDE SEQUENCE [LARGE SCALE GENOMIC DNA]</scope>
    <source>
        <strain evidence="2 3">DSM 100044</strain>
    </source>
</reference>
<dbReference type="AlphaFoldDB" id="A0A7W9EUL3"/>
<comment type="caution">
    <text evidence="2">The sequence shown here is derived from an EMBL/GenBank/DDBJ whole genome shotgun (WGS) entry which is preliminary data.</text>
</comment>
<organism evidence="2 3">
    <name type="scientific">Sphingomonas aerophila</name>
    <dbReference type="NCBI Taxonomy" id="1344948"/>
    <lineage>
        <taxon>Bacteria</taxon>
        <taxon>Pseudomonadati</taxon>
        <taxon>Pseudomonadota</taxon>
        <taxon>Alphaproteobacteria</taxon>
        <taxon>Sphingomonadales</taxon>
        <taxon>Sphingomonadaceae</taxon>
        <taxon>Sphingomonas</taxon>
    </lineage>
</organism>
<protein>
    <submittedName>
        <fullName evidence="2">Uncharacterized protein</fullName>
    </submittedName>
</protein>
<evidence type="ECO:0000313" key="3">
    <source>
        <dbReference type="Proteomes" id="UP000546200"/>
    </source>
</evidence>
<accession>A0A7W9EUL3</accession>
<evidence type="ECO:0000313" key="2">
    <source>
        <dbReference type="EMBL" id="MBB5715384.1"/>
    </source>
</evidence>
<dbReference type="Proteomes" id="UP000546200">
    <property type="component" value="Unassembled WGS sequence"/>
</dbReference>